<dbReference type="PROSITE" id="PS50883">
    <property type="entry name" value="EAL"/>
    <property type="match status" value="1"/>
</dbReference>
<dbReference type="Gene3D" id="3.20.20.450">
    <property type="entry name" value="EAL domain"/>
    <property type="match status" value="1"/>
</dbReference>
<protein>
    <recommendedName>
        <fullName evidence="1">EAL domain-containing protein</fullName>
    </recommendedName>
</protein>
<dbReference type="InterPro" id="IPR001633">
    <property type="entry name" value="EAL_dom"/>
</dbReference>
<evidence type="ECO:0000313" key="2">
    <source>
        <dbReference type="EMBL" id="OHX44683.1"/>
    </source>
</evidence>
<keyword evidence="3" id="KW-1185">Reference proteome</keyword>
<dbReference type="PANTHER" id="PTHR33121:SF71">
    <property type="entry name" value="OXYGEN SENSOR PROTEIN DOSP"/>
    <property type="match status" value="1"/>
</dbReference>
<name>A0ABX3CMH2_9BACI</name>
<dbReference type="PANTHER" id="PTHR33121">
    <property type="entry name" value="CYCLIC DI-GMP PHOSPHODIESTERASE PDEF"/>
    <property type="match status" value="1"/>
</dbReference>
<dbReference type="SUPFAM" id="SSF141868">
    <property type="entry name" value="EAL domain-like"/>
    <property type="match status" value="1"/>
</dbReference>
<dbReference type="InterPro" id="IPR050706">
    <property type="entry name" value="Cyclic-di-GMP_PDE-like"/>
</dbReference>
<dbReference type="CDD" id="cd01948">
    <property type="entry name" value="EAL"/>
    <property type="match status" value="1"/>
</dbReference>
<proteinExistence type="predicted"/>
<gene>
    <name evidence="2" type="ORF">BBV17_24550</name>
</gene>
<dbReference type="RefSeq" id="WP_071158555.1">
    <property type="nucleotide sequence ID" value="NZ_MBRJ01000040.1"/>
</dbReference>
<dbReference type="EMBL" id="MBRJ01000040">
    <property type="protein sequence ID" value="OHX44683.1"/>
    <property type="molecule type" value="Genomic_DNA"/>
</dbReference>
<organism evidence="2 3">
    <name type="scientific">Cytobacillus oceanisediminis</name>
    <dbReference type="NCBI Taxonomy" id="665099"/>
    <lineage>
        <taxon>Bacteria</taxon>
        <taxon>Bacillati</taxon>
        <taxon>Bacillota</taxon>
        <taxon>Bacilli</taxon>
        <taxon>Bacillales</taxon>
        <taxon>Bacillaceae</taxon>
        <taxon>Cytobacillus</taxon>
    </lineage>
</organism>
<comment type="caution">
    <text evidence="2">The sequence shown here is derived from an EMBL/GenBank/DDBJ whole genome shotgun (WGS) entry which is preliminary data.</text>
</comment>
<reference evidence="2 3" key="1">
    <citation type="submission" date="2016-07" db="EMBL/GenBank/DDBJ databases">
        <title>Bacillus oceanisediminis whole genome.</title>
        <authorList>
            <person name="Pal Y."/>
            <person name="Verma A."/>
            <person name="Mual P."/>
            <person name="Srinivasan K."/>
        </authorList>
    </citation>
    <scope>NUCLEOTIDE SEQUENCE [LARGE SCALE GENOMIC DNA]</scope>
    <source>
        <strain evidence="2 3">Bhandara28</strain>
    </source>
</reference>
<evidence type="ECO:0000313" key="3">
    <source>
        <dbReference type="Proteomes" id="UP000180194"/>
    </source>
</evidence>
<dbReference type="SMART" id="SM00052">
    <property type="entry name" value="EAL"/>
    <property type="match status" value="1"/>
</dbReference>
<evidence type="ECO:0000259" key="1">
    <source>
        <dbReference type="PROSITE" id="PS50883"/>
    </source>
</evidence>
<dbReference type="Pfam" id="PF00563">
    <property type="entry name" value="EAL"/>
    <property type="match status" value="1"/>
</dbReference>
<dbReference type="Proteomes" id="UP000180194">
    <property type="component" value="Unassembled WGS sequence"/>
</dbReference>
<feature type="domain" description="EAL" evidence="1">
    <location>
        <begin position="104"/>
        <end position="288"/>
    </location>
</feature>
<accession>A0ABX3CMH2</accession>
<dbReference type="InterPro" id="IPR035919">
    <property type="entry name" value="EAL_sf"/>
</dbReference>
<sequence>MFNQAFTHFFIHFDHDSVYIVENTGHLLDELTELNLTPNLTETILSYSNHLNAKGHVHFTFKAGLQFFNVIINKNKRNEYFDGYILDSDYFHLYDTNENVLSRRFQILSNLKNALRRKEFHLEYQPIIAAGHDERRLFGVEALLRWNHPQLGNVSPAELIPVLEQSNYIHELGNWVLEQSAMDLKKWNTYYSQRIVGHVNISANQLMEPSFSSQLVKISKKCNLDPSLLVLEITEHNLIAASNILLQNIEELIKFGVKIVIDDFGTGYSTIQTLSKLPISGIKIGREL</sequence>